<evidence type="ECO:0000256" key="1">
    <source>
        <dbReference type="ARBA" id="ARBA00023015"/>
    </source>
</evidence>
<dbReference type="SUPFAM" id="SSF46689">
    <property type="entry name" value="Homeodomain-like"/>
    <property type="match status" value="1"/>
</dbReference>
<keyword evidence="2 4" id="KW-0238">DNA-binding</keyword>
<dbReference type="GO" id="GO:0000976">
    <property type="term" value="F:transcription cis-regulatory region binding"/>
    <property type="evidence" value="ECO:0007669"/>
    <property type="project" value="TreeGrafter"/>
</dbReference>
<dbReference type="InterPro" id="IPR025996">
    <property type="entry name" value="MT1864/Rv1816-like_C"/>
</dbReference>
<keyword evidence="3" id="KW-0804">Transcription</keyword>
<comment type="caution">
    <text evidence="7">The sequence shown here is derived from an EMBL/GenBank/DDBJ whole genome shotgun (WGS) entry which is preliminary data.</text>
</comment>
<dbReference type="InterPro" id="IPR009057">
    <property type="entry name" value="Homeodomain-like_sf"/>
</dbReference>
<dbReference type="InterPro" id="IPR001647">
    <property type="entry name" value="HTH_TetR"/>
</dbReference>
<feature type="region of interest" description="Disordered" evidence="5">
    <location>
        <begin position="1"/>
        <end position="20"/>
    </location>
</feature>
<sequence>MKVTESVAGGSGRARSQRGHGEQLRGEILAAVNSLLAEWGSADRLTIRAVAKQVGIAPPSIYLHFKDKAELVWAALSDKYGDLVGRMAAAETACTAADPREPLRAQAHAYCRFALSNPGHYRLMFEVPQPAVEVSRISGHPARHVSARLRAGFLRCQEAGYALSLPVEQAAQTLWAGLHGAISLHHSLFDDESTDALLLLLSDGLIDSLVAGTPGVSPPFAPAPAETAASRQIKAILSGAQQHGE</sequence>
<dbReference type="InterPro" id="IPR036271">
    <property type="entry name" value="Tet_transcr_reg_TetR-rel_C_sf"/>
</dbReference>
<dbReference type="Proteomes" id="UP000517694">
    <property type="component" value="Unassembled WGS sequence"/>
</dbReference>
<dbReference type="Pfam" id="PF00440">
    <property type="entry name" value="TetR_N"/>
    <property type="match status" value="1"/>
</dbReference>
<evidence type="ECO:0000259" key="6">
    <source>
        <dbReference type="PROSITE" id="PS50977"/>
    </source>
</evidence>
<keyword evidence="8" id="KW-1185">Reference proteome</keyword>
<evidence type="ECO:0000256" key="4">
    <source>
        <dbReference type="PROSITE-ProRule" id="PRU00335"/>
    </source>
</evidence>
<evidence type="ECO:0000256" key="5">
    <source>
        <dbReference type="SAM" id="MobiDB-lite"/>
    </source>
</evidence>
<evidence type="ECO:0000313" key="7">
    <source>
        <dbReference type="EMBL" id="MBC2865017.1"/>
    </source>
</evidence>
<dbReference type="Gene3D" id="1.10.357.10">
    <property type="entry name" value="Tetracycline Repressor, domain 2"/>
    <property type="match status" value="1"/>
</dbReference>
<evidence type="ECO:0000256" key="2">
    <source>
        <dbReference type="ARBA" id="ARBA00023125"/>
    </source>
</evidence>
<dbReference type="Pfam" id="PF13305">
    <property type="entry name" value="TetR_C_33"/>
    <property type="match status" value="1"/>
</dbReference>
<accession>A0A7X1HXI7</accession>
<organism evidence="7 8">
    <name type="scientific">Streptomyces mexicanus</name>
    <dbReference type="NCBI Taxonomy" id="178566"/>
    <lineage>
        <taxon>Bacteria</taxon>
        <taxon>Bacillati</taxon>
        <taxon>Actinomycetota</taxon>
        <taxon>Actinomycetes</taxon>
        <taxon>Kitasatosporales</taxon>
        <taxon>Streptomycetaceae</taxon>
        <taxon>Streptomyces</taxon>
    </lineage>
</organism>
<name>A0A7X1HXI7_9ACTN</name>
<dbReference type="PROSITE" id="PS50977">
    <property type="entry name" value="HTH_TETR_2"/>
    <property type="match status" value="1"/>
</dbReference>
<dbReference type="InterPro" id="IPR050109">
    <property type="entry name" value="HTH-type_TetR-like_transc_reg"/>
</dbReference>
<dbReference type="GO" id="GO:0003700">
    <property type="term" value="F:DNA-binding transcription factor activity"/>
    <property type="evidence" value="ECO:0007669"/>
    <property type="project" value="TreeGrafter"/>
</dbReference>
<dbReference type="RefSeq" id="WP_185947046.1">
    <property type="nucleotide sequence ID" value="NZ_JACMHY010000002.1"/>
</dbReference>
<reference evidence="7 8" key="1">
    <citation type="submission" date="2020-08" db="EMBL/GenBank/DDBJ databases">
        <title>Whole-Genome Sequence of French Clinical Streptomyces mexicanus Strain Q0842.</title>
        <authorList>
            <person name="Boxberger M."/>
            <person name="La Scola B."/>
        </authorList>
    </citation>
    <scope>NUCLEOTIDE SEQUENCE [LARGE SCALE GENOMIC DNA]</scope>
    <source>
        <strain evidence="7 8">Marseille-Q0842</strain>
    </source>
</reference>
<proteinExistence type="predicted"/>
<protein>
    <submittedName>
        <fullName evidence="7">TetR/AcrR family transcriptional regulator</fullName>
    </submittedName>
</protein>
<dbReference type="EMBL" id="JACMHY010000002">
    <property type="protein sequence ID" value="MBC2865017.1"/>
    <property type="molecule type" value="Genomic_DNA"/>
</dbReference>
<gene>
    <name evidence="7" type="ORF">H1R13_08375</name>
</gene>
<dbReference type="AlphaFoldDB" id="A0A7X1HXI7"/>
<dbReference type="SUPFAM" id="SSF48498">
    <property type="entry name" value="Tetracyclin repressor-like, C-terminal domain"/>
    <property type="match status" value="1"/>
</dbReference>
<evidence type="ECO:0000313" key="8">
    <source>
        <dbReference type="Proteomes" id="UP000517694"/>
    </source>
</evidence>
<dbReference type="PANTHER" id="PTHR30055">
    <property type="entry name" value="HTH-TYPE TRANSCRIPTIONAL REGULATOR RUTR"/>
    <property type="match status" value="1"/>
</dbReference>
<evidence type="ECO:0000256" key="3">
    <source>
        <dbReference type="ARBA" id="ARBA00023163"/>
    </source>
</evidence>
<dbReference type="PANTHER" id="PTHR30055:SF212">
    <property type="entry name" value="TETR-FAMILY FAMILY TRANSCRIPTIONAL REGULATOR"/>
    <property type="match status" value="1"/>
</dbReference>
<feature type="domain" description="HTH tetR-type" evidence="6">
    <location>
        <begin position="22"/>
        <end position="83"/>
    </location>
</feature>
<feature type="DNA-binding region" description="H-T-H motif" evidence="4">
    <location>
        <begin position="46"/>
        <end position="65"/>
    </location>
</feature>
<keyword evidence="1" id="KW-0805">Transcription regulation</keyword>